<dbReference type="SMART" id="SM00367">
    <property type="entry name" value="LRR_CC"/>
    <property type="match status" value="6"/>
</dbReference>
<evidence type="ECO:0000256" key="1">
    <source>
        <dbReference type="SAM" id="MobiDB-lite"/>
    </source>
</evidence>
<dbReference type="EMBL" id="JBJXBP010000003">
    <property type="protein sequence ID" value="KAL3838609.1"/>
    <property type="molecule type" value="Genomic_DNA"/>
</dbReference>
<dbReference type="SUPFAM" id="SSF52047">
    <property type="entry name" value="RNI-like"/>
    <property type="match status" value="1"/>
</dbReference>
<sequence>MKRLNGNFDGESENSGLKRGRFVDGVGGSSRALEESEGDKEERVFTENCVVDSSKVNNNEEFFGNIFPNSFEGSYLDGLEEANKWEFDLNLGLFNGNGEEQTGIGFDLNIPVFGIEDCCTGKSPVINEKRVQIINVESDDSDSDNDEVKFLGCNISYEAKGKQKVEMPSDNWNGNLNLDFGMAKMDNVVGTSSSLMDFGERRYTREEKGKSSITIHPWLSLRPDSPIEYDFFQRNHESFQRNQESNVINELQEEVELALPAMINLAEEQLRINELAMRRRAAMTCQTLKETAKRFARINHPDENKGVESSTQNQGTFASKPLESLGTLPGPFSEAGRRIRERTSRRDAEKLIEWRTSIENRDYSITAPLVPSLLDLSLKALAENAEDIVSLELIPDILRKKLVDVLCDTGKMNARTLELLVKGCPDVIRIKNCSWLTEKQFQQSLGNCETKDLRVLQLDLCGQCMFDTVLKDMLARSENSFSSLSIISFRGACRLSDNGFKELLMSAPKLRSVNLGQCTLITSDAINFIADYLGSNLRELYVDDCQKINAMLIVPAIKKFPYLEVLSVAGIKTVNDQFISEVVPVFGQSSKELDLANCTELTDCALKSIGNNCPGLSSLNISNLDKLTDLGMEYLANGCRSIQKLKLSRNGFSDEAIAAFLEASGESLEELLLNYMSNVGPNTAFSLAKRSRKLKYLDLSWCRKITNEALCLIVDSCSSLKLLKVFGCRQISSAFLNRHSNPVVRIIGLNLTPILDHLTLVEPEDVFLRYSALPVCTEA</sequence>
<comment type="caution">
    <text evidence="3">The sequence shown here is derived from an EMBL/GenBank/DDBJ whole genome shotgun (WGS) entry which is preliminary data.</text>
</comment>
<feature type="domain" description="F-box/LRR-repeat protein 15-like leucin rich repeat" evidence="2">
    <location>
        <begin position="593"/>
        <end position="745"/>
    </location>
</feature>
<dbReference type="AlphaFoldDB" id="A0ABD3TNG9"/>
<evidence type="ECO:0000313" key="3">
    <source>
        <dbReference type="EMBL" id="KAL3838609.1"/>
    </source>
</evidence>
<evidence type="ECO:0000313" key="4">
    <source>
        <dbReference type="Proteomes" id="UP001634393"/>
    </source>
</evidence>
<dbReference type="PANTHER" id="PTHR13318:SF101">
    <property type="entry name" value="F-BOX_LRR PROTEIN"/>
    <property type="match status" value="1"/>
</dbReference>
<feature type="compositionally biased region" description="Polar residues" evidence="1">
    <location>
        <begin position="307"/>
        <end position="317"/>
    </location>
</feature>
<protein>
    <recommendedName>
        <fullName evidence="2">F-box/LRR-repeat protein 15-like leucin rich repeat domain-containing protein</fullName>
    </recommendedName>
</protein>
<reference evidence="3 4" key="1">
    <citation type="submission" date="2024-12" db="EMBL/GenBank/DDBJ databases">
        <title>The unique morphological basis and parallel evolutionary history of personate flowers in Penstemon.</title>
        <authorList>
            <person name="Depatie T.H."/>
            <person name="Wessinger C.A."/>
        </authorList>
    </citation>
    <scope>NUCLEOTIDE SEQUENCE [LARGE SCALE GENOMIC DNA]</scope>
    <source>
        <strain evidence="3">WTNN_2</strain>
        <tissue evidence="3">Leaf</tissue>
    </source>
</reference>
<dbReference type="Pfam" id="PF25372">
    <property type="entry name" value="DUF7885"/>
    <property type="match status" value="1"/>
</dbReference>
<dbReference type="Gene3D" id="3.80.10.10">
    <property type="entry name" value="Ribonuclease Inhibitor"/>
    <property type="match status" value="2"/>
</dbReference>
<organism evidence="3 4">
    <name type="scientific">Penstemon smallii</name>
    <dbReference type="NCBI Taxonomy" id="265156"/>
    <lineage>
        <taxon>Eukaryota</taxon>
        <taxon>Viridiplantae</taxon>
        <taxon>Streptophyta</taxon>
        <taxon>Embryophyta</taxon>
        <taxon>Tracheophyta</taxon>
        <taxon>Spermatophyta</taxon>
        <taxon>Magnoliopsida</taxon>
        <taxon>eudicotyledons</taxon>
        <taxon>Gunneridae</taxon>
        <taxon>Pentapetalae</taxon>
        <taxon>asterids</taxon>
        <taxon>lamiids</taxon>
        <taxon>Lamiales</taxon>
        <taxon>Plantaginaceae</taxon>
        <taxon>Cheloneae</taxon>
        <taxon>Penstemon</taxon>
    </lineage>
</organism>
<dbReference type="InterPro" id="IPR057207">
    <property type="entry name" value="FBXL15_LRR"/>
</dbReference>
<name>A0ABD3TNG9_9LAMI</name>
<feature type="region of interest" description="Disordered" evidence="1">
    <location>
        <begin position="1"/>
        <end position="39"/>
    </location>
</feature>
<dbReference type="InterPro" id="IPR006553">
    <property type="entry name" value="Leu-rich_rpt_Cys-con_subtyp"/>
</dbReference>
<dbReference type="Proteomes" id="UP001634393">
    <property type="component" value="Unassembled WGS sequence"/>
</dbReference>
<dbReference type="InterPro" id="IPR032675">
    <property type="entry name" value="LRR_dom_sf"/>
</dbReference>
<keyword evidence="4" id="KW-1185">Reference proteome</keyword>
<gene>
    <name evidence="3" type="ORF">ACJIZ3_023200</name>
</gene>
<accession>A0ABD3TNG9</accession>
<feature type="region of interest" description="Disordered" evidence="1">
    <location>
        <begin position="300"/>
        <end position="341"/>
    </location>
</feature>
<proteinExistence type="predicted"/>
<dbReference type="PANTHER" id="PTHR13318">
    <property type="entry name" value="PARTNER OF PAIRED, ISOFORM B-RELATED"/>
    <property type="match status" value="1"/>
</dbReference>
<evidence type="ECO:0000259" key="2">
    <source>
        <dbReference type="Pfam" id="PF25372"/>
    </source>
</evidence>